<dbReference type="Proteomes" id="UP001589833">
    <property type="component" value="Unassembled WGS sequence"/>
</dbReference>
<feature type="domain" description="Metallo-beta-lactamase" evidence="1">
    <location>
        <begin position="24"/>
        <end position="237"/>
    </location>
</feature>
<dbReference type="GO" id="GO:0016787">
    <property type="term" value="F:hydrolase activity"/>
    <property type="evidence" value="ECO:0007669"/>
    <property type="project" value="UniProtKB-KW"/>
</dbReference>
<keyword evidence="2" id="KW-0378">Hydrolase</keyword>
<dbReference type="InterPro" id="IPR050662">
    <property type="entry name" value="Sec-metab_biosynth-thioest"/>
</dbReference>
<name>A0ABV6NCB2_9BACI</name>
<comment type="caution">
    <text evidence="2">The sequence shown here is derived from an EMBL/GenBank/DDBJ whole genome shotgun (WGS) entry which is preliminary data.</text>
</comment>
<evidence type="ECO:0000259" key="1">
    <source>
        <dbReference type="SMART" id="SM00849"/>
    </source>
</evidence>
<dbReference type="PANTHER" id="PTHR23131:SF4">
    <property type="entry name" value="METALLO-BETA-LACTAMASE SUPERFAMILY POTEIN"/>
    <property type="match status" value="1"/>
</dbReference>
<dbReference type="InterPro" id="IPR036866">
    <property type="entry name" value="RibonucZ/Hydroxyglut_hydro"/>
</dbReference>
<evidence type="ECO:0000313" key="3">
    <source>
        <dbReference type="Proteomes" id="UP001589833"/>
    </source>
</evidence>
<dbReference type="RefSeq" id="WP_273840967.1">
    <property type="nucleotide sequence ID" value="NZ_JAQQWT010000003.1"/>
</dbReference>
<organism evidence="2 3">
    <name type="scientific">Halalkalibacter alkalisediminis</name>
    <dbReference type="NCBI Taxonomy" id="935616"/>
    <lineage>
        <taxon>Bacteria</taxon>
        <taxon>Bacillati</taxon>
        <taxon>Bacillota</taxon>
        <taxon>Bacilli</taxon>
        <taxon>Bacillales</taxon>
        <taxon>Bacillaceae</taxon>
        <taxon>Halalkalibacter</taxon>
    </lineage>
</organism>
<sequence length="324" mass="36974">MIELKKKNYEVFPIVVPNQSGLKSINFYLIKASHSLTLIDAGFNTDDCFTALIHTLNEKGLTLNDLTEIVLTHHHIDHVGLVNRIVSMQSIPVYVHPLSIQRLKRDKDFLEMRIEFFDQLYEKMGCGEAGRSQVDFLKQSIEKNKHNAIHSDLLPIGNTFLKEFDVIHVPGHAPDQMALLDQKRKWLFSGDLLINHISSNALVEPDQNGERMLTLVDHMNSLKKCQNRSIDVVFPGHGILIEQPDMLIQKRLDGVEEKASKLKSLIQQGIQTANDLALAIYKKNYNKQFSLVMSEIIGHLDYLETQKGIEKQLTSGVWHYSIKQ</sequence>
<dbReference type="Pfam" id="PF00753">
    <property type="entry name" value="Lactamase_B"/>
    <property type="match status" value="1"/>
</dbReference>
<gene>
    <name evidence="2" type="ORF">ACFFH4_04755</name>
</gene>
<dbReference type="SMART" id="SM00849">
    <property type="entry name" value="Lactamase_B"/>
    <property type="match status" value="1"/>
</dbReference>
<proteinExistence type="predicted"/>
<dbReference type="InterPro" id="IPR001279">
    <property type="entry name" value="Metallo-B-lactamas"/>
</dbReference>
<dbReference type="SUPFAM" id="SSF56281">
    <property type="entry name" value="Metallo-hydrolase/oxidoreductase"/>
    <property type="match status" value="1"/>
</dbReference>
<evidence type="ECO:0000313" key="2">
    <source>
        <dbReference type="EMBL" id="MFC0558356.1"/>
    </source>
</evidence>
<keyword evidence="3" id="KW-1185">Reference proteome</keyword>
<protein>
    <submittedName>
        <fullName evidence="2">MBL fold metallo-hydrolase</fullName>
        <ecNumber evidence="2">3.-.-.-</ecNumber>
    </submittedName>
</protein>
<dbReference type="EC" id="3.-.-.-" evidence="2"/>
<dbReference type="EMBL" id="JBHLTR010000004">
    <property type="protein sequence ID" value="MFC0558356.1"/>
    <property type="molecule type" value="Genomic_DNA"/>
</dbReference>
<reference evidence="2 3" key="1">
    <citation type="submission" date="2024-09" db="EMBL/GenBank/DDBJ databases">
        <authorList>
            <person name="Sun Q."/>
            <person name="Mori K."/>
        </authorList>
    </citation>
    <scope>NUCLEOTIDE SEQUENCE [LARGE SCALE GENOMIC DNA]</scope>
    <source>
        <strain evidence="2 3">NCAIM B.02301</strain>
    </source>
</reference>
<dbReference type="Gene3D" id="3.60.15.10">
    <property type="entry name" value="Ribonuclease Z/Hydroxyacylglutathione hydrolase-like"/>
    <property type="match status" value="1"/>
</dbReference>
<dbReference type="PANTHER" id="PTHR23131">
    <property type="entry name" value="ENDORIBONUCLEASE LACTB2"/>
    <property type="match status" value="1"/>
</dbReference>
<accession>A0ABV6NCB2</accession>